<gene>
    <name evidence="1" type="ORF">ASD8599_01396</name>
</gene>
<name>A0A2R8BC61_9RHOB</name>
<sequence>MTRIAVLGSSHVAALKTAWDEMKGDFPRIDVSFLAIGGKKYRKTFLRKDMRFGLPDDMLQDETIMASSRILLDLSQFDHVWNAGVWQVPQSAMNEILLSFNIDGFETTTFKQNMSHTAFESIVQDLVHRVVPGPQWHHWTTPKLWYSSIPRRNAALTSRKRFQTMDLQGHARGWTLVDSRLREAMANVGITHIAQPPDTMTHTGFTQSQYGSDRKLIQTQAQDMAHMNTAFGQRMWQQFLETSALGPLSEDIAKRVQ</sequence>
<evidence type="ECO:0000313" key="1">
    <source>
        <dbReference type="EMBL" id="SPH20656.1"/>
    </source>
</evidence>
<dbReference type="AlphaFoldDB" id="A0A2R8BC61"/>
<protein>
    <submittedName>
        <fullName evidence="1">Uncharacterized protein</fullName>
    </submittedName>
</protein>
<accession>A0A2R8BC61</accession>
<dbReference type="Proteomes" id="UP000244880">
    <property type="component" value="Unassembled WGS sequence"/>
</dbReference>
<dbReference type="EMBL" id="OMOR01000001">
    <property type="protein sequence ID" value="SPH20656.1"/>
    <property type="molecule type" value="Genomic_DNA"/>
</dbReference>
<dbReference type="OrthoDB" id="6174477at2"/>
<reference evidence="1 2" key="1">
    <citation type="submission" date="2018-03" db="EMBL/GenBank/DDBJ databases">
        <authorList>
            <person name="Keele B.F."/>
        </authorList>
    </citation>
    <scope>NUCLEOTIDE SEQUENCE [LARGE SCALE GENOMIC DNA]</scope>
    <source>
        <strain evidence="1 2">CECT 8599</strain>
    </source>
</reference>
<keyword evidence="2" id="KW-1185">Reference proteome</keyword>
<organism evidence="1 2">
    <name type="scientific">Ascidiaceihabitans donghaensis</name>
    <dbReference type="NCBI Taxonomy" id="1510460"/>
    <lineage>
        <taxon>Bacteria</taxon>
        <taxon>Pseudomonadati</taxon>
        <taxon>Pseudomonadota</taxon>
        <taxon>Alphaproteobacteria</taxon>
        <taxon>Rhodobacterales</taxon>
        <taxon>Paracoccaceae</taxon>
        <taxon>Ascidiaceihabitans</taxon>
    </lineage>
</organism>
<dbReference type="RefSeq" id="WP_146188194.1">
    <property type="nucleotide sequence ID" value="NZ_OMOR01000001.1"/>
</dbReference>
<evidence type="ECO:0000313" key="2">
    <source>
        <dbReference type="Proteomes" id="UP000244880"/>
    </source>
</evidence>
<proteinExistence type="predicted"/>